<comment type="caution">
    <text evidence="8">The sequence shown here is derived from an EMBL/GenBank/DDBJ whole genome shotgun (WGS) entry which is preliminary data.</text>
</comment>
<keyword evidence="4" id="KW-0255">Endonuclease</keyword>
<dbReference type="GO" id="GO:0004519">
    <property type="term" value="F:endonuclease activity"/>
    <property type="evidence" value="ECO:0007669"/>
    <property type="project" value="UniProtKB-KW"/>
</dbReference>
<keyword evidence="6" id="KW-0694">RNA-binding</keyword>
<sequence length="62" mass="7113">MKRRELIASLERKAKEQGAAFEFVREGGSHSVYRYNGRNVVIPRHAEINEMTARAILRGVDK</sequence>
<evidence type="ECO:0000313" key="9">
    <source>
        <dbReference type="Proteomes" id="UP000590749"/>
    </source>
</evidence>
<name>A0A7W5AN69_9ACTN</name>
<organism evidence="8 9">
    <name type="scientific">Actinoplanes campanulatus</name>
    <dbReference type="NCBI Taxonomy" id="113559"/>
    <lineage>
        <taxon>Bacteria</taxon>
        <taxon>Bacillati</taxon>
        <taxon>Actinomycetota</taxon>
        <taxon>Actinomycetes</taxon>
        <taxon>Micromonosporales</taxon>
        <taxon>Micromonosporaceae</taxon>
        <taxon>Actinoplanes</taxon>
    </lineage>
</organism>
<evidence type="ECO:0000256" key="2">
    <source>
        <dbReference type="ARBA" id="ARBA00022649"/>
    </source>
</evidence>
<accession>A0A7W5AN69</accession>
<evidence type="ECO:0000256" key="6">
    <source>
        <dbReference type="ARBA" id="ARBA00022884"/>
    </source>
</evidence>
<proteinExistence type="inferred from homology"/>
<dbReference type="Pfam" id="PF07927">
    <property type="entry name" value="HicA_toxin"/>
    <property type="match status" value="1"/>
</dbReference>
<gene>
    <name evidence="8" type="ORF">FHR83_007084</name>
</gene>
<dbReference type="SUPFAM" id="SSF54786">
    <property type="entry name" value="YcfA/nrd intein domain"/>
    <property type="match status" value="1"/>
</dbReference>
<evidence type="ECO:0000313" key="8">
    <source>
        <dbReference type="EMBL" id="MBB3099378.1"/>
    </source>
</evidence>
<evidence type="ECO:0000256" key="7">
    <source>
        <dbReference type="ARBA" id="ARBA00023016"/>
    </source>
</evidence>
<dbReference type="InterPro" id="IPR038570">
    <property type="entry name" value="HicA_sf"/>
</dbReference>
<keyword evidence="9" id="KW-1185">Reference proteome</keyword>
<reference evidence="8 9" key="1">
    <citation type="submission" date="2020-08" db="EMBL/GenBank/DDBJ databases">
        <title>Genomic Encyclopedia of Type Strains, Phase III (KMG-III): the genomes of soil and plant-associated and newly described type strains.</title>
        <authorList>
            <person name="Whitman W."/>
        </authorList>
    </citation>
    <scope>NUCLEOTIDE SEQUENCE [LARGE SCALE GENOMIC DNA]</scope>
    <source>
        <strain evidence="8 9">CECT 3287</strain>
    </source>
</reference>
<dbReference type="Gene3D" id="3.30.920.30">
    <property type="entry name" value="Hypothetical protein"/>
    <property type="match status" value="1"/>
</dbReference>
<protein>
    <submittedName>
        <fullName evidence="8">mRNA interferase HicA</fullName>
        <ecNumber evidence="8">3.1.-.-</ecNumber>
    </submittedName>
</protein>
<keyword evidence="7" id="KW-0346">Stress response</keyword>
<comment type="similarity">
    <text evidence="1">Belongs to the HicA mRNA interferase family.</text>
</comment>
<dbReference type="AlphaFoldDB" id="A0A7W5AN69"/>
<dbReference type="Proteomes" id="UP000590749">
    <property type="component" value="Unassembled WGS sequence"/>
</dbReference>
<dbReference type="GO" id="GO:0003729">
    <property type="term" value="F:mRNA binding"/>
    <property type="evidence" value="ECO:0007669"/>
    <property type="project" value="InterPro"/>
</dbReference>
<evidence type="ECO:0000256" key="4">
    <source>
        <dbReference type="ARBA" id="ARBA00022759"/>
    </source>
</evidence>
<keyword evidence="5 8" id="KW-0378">Hydrolase</keyword>
<evidence type="ECO:0000256" key="1">
    <source>
        <dbReference type="ARBA" id="ARBA00006620"/>
    </source>
</evidence>
<dbReference type="RefSeq" id="WP_183225434.1">
    <property type="nucleotide sequence ID" value="NZ_BMPW01000021.1"/>
</dbReference>
<keyword evidence="3" id="KW-0540">Nuclease</keyword>
<dbReference type="GO" id="GO:0016787">
    <property type="term" value="F:hydrolase activity"/>
    <property type="evidence" value="ECO:0007669"/>
    <property type="project" value="UniProtKB-KW"/>
</dbReference>
<evidence type="ECO:0000256" key="3">
    <source>
        <dbReference type="ARBA" id="ARBA00022722"/>
    </source>
</evidence>
<evidence type="ECO:0000256" key="5">
    <source>
        <dbReference type="ARBA" id="ARBA00022801"/>
    </source>
</evidence>
<keyword evidence="2" id="KW-1277">Toxin-antitoxin system</keyword>
<dbReference type="EC" id="3.1.-.-" evidence="8"/>
<dbReference type="InterPro" id="IPR012933">
    <property type="entry name" value="HicA_mRNA_interferase"/>
</dbReference>
<dbReference type="EMBL" id="JACHXF010000018">
    <property type="protein sequence ID" value="MBB3099378.1"/>
    <property type="molecule type" value="Genomic_DNA"/>
</dbReference>